<evidence type="ECO:0000259" key="3">
    <source>
        <dbReference type="SMART" id="SM00563"/>
    </source>
</evidence>
<dbReference type="Pfam" id="PF01553">
    <property type="entry name" value="Acyltransferase"/>
    <property type="match status" value="1"/>
</dbReference>
<protein>
    <submittedName>
        <fullName evidence="4">1-acyl-sn-glycerol-3-phosphate acyltransferase</fullName>
    </submittedName>
</protein>
<proteinExistence type="predicted"/>
<dbReference type="Proteomes" id="UP000269591">
    <property type="component" value="Unassembled WGS sequence"/>
</dbReference>
<dbReference type="SMART" id="SM00563">
    <property type="entry name" value="PlsC"/>
    <property type="match status" value="1"/>
</dbReference>
<dbReference type="SUPFAM" id="SSF69593">
    <property type="entry name" value="Glycerol-3-phosphate (1)-acyltransferase"/>
    <property type="match status" value="1"/>
</dbReference>
<evidence type="ECO:0000313" key="5">
    <source>
        <dbReference type="Proteomes" id="UP000269591"/>
    </source>
</evidence>
<evidence type="ECO:0000256" key="2">
    <source>
        <dbReference type="ARBA" id="ARBA00023315"/>
    </source>
</evidence>
<sequence length="269" mass="29901">MPYEKMWDMPIKPVVDRDGAPVKSITHWVGNIVYAVVAFVLKVAFRTKTIGKEKLDAVASRGGCLVVGNHASYLDPAFLWIAGRPKHWIRFMARDNMFANAGGLAGQIISRVGAFPIKRASADRVAIKRAATMLKRGECVGIFPEGTRRGRGTANPELHGGAAFIARMGKAPILPCTVRNVDAIKHKGERVHFPQVTTVFGDPVYLEDFDFLPKEDRLDAAMWYVMRECYALLRDVPREQVDMAELFPDARDFSNELAGRKLSRDAASL</sequence>
<dbReference type="GO" id="GO:0003841">
    <property type="term" value="F:1-acylglycerol-3-phosphate O-acyltransferase activity"/>
    <property type="evidence" value="ECO:0007669"/>
    <property type="project" value="TreeGrafter"/>
</dbReference>
<name>A0A3N0AVH2_9ACTN</name>
<dbReference type="EMBL" id="QIBX01000017">
    <property type="protein sequence ID" value="RNL38584.1"/>
    <property type="molecule type" value="Genomic_DNA"/>
</dbReference>
<evidence type="ECO:0000256" key="1">
    <source>
        <dbReference type="ARBA" id="ARBA00022679"/>
    </source>
</evidence>
<reference evidence="5" key="1">
    <citation type="submission" date="2018-05" db="EMBL/GenBank/DDBJ databases">
        <title>Genome Sequencing of selected type strains of the family Eggerthellaceae.</title>
        <authorList>
            <person name="Danylec N."/>
            <person name="Stoll D.A."/>
            <person name="Doetsch A."/>
            <person name="Huch M."/>
        </authorList>
    </citation>
    <scope>NUCLEOTIDE SEQUENCE [LARGE SCALE GENOMIC DNA]</scope>
    <source>
        <strain evidence="5">DSM 24851</strain>
    </source>
</reference>
<keyword evidence="1 4" id="KW-0808">Transferase</keyword>
<dbReference type="OrthoDB" id="3210041at2"/>
<dbReference type="PANTHER" id="PTHR10434:SF11">
    <property type="entry name" value="1-ACYL-SN-GLYCEROL-3-PHOSPHATE ACYLTRANSFERASE"/>
    <property type="match status" value="1"/>
</dbReference>
<organism evidence="4 5">
    <name type="scientific">Slackia equolifaciens</name>
    <dbReference type="NCBI Taxonomy" id="498718"/>
    <lineage>
        <taxon>Bacteria</taxon>
        <taxon>Bacillati</taxon>
        <taxon>Actinomycetota</taxon>
        <taxon>Coriobacteriia</taxon>
        <taxon>Eggerthellales</taxon>
        <taxon>Eggerthellaceae</taxon>
        <taxon>Slackia</taxon>
    </lineage>
</organism>
<dbReference type="PANTHER" id="PTHR10434">
    <property type="entry name" value="1-ACYL-SN-GLYCEROL-3-PHOSPHATE ACYLTRANSFERASE"/>
    <property type="match status" value="1"/>
</dbReference>
<accession>A0A3N0AVH2</accession>
<dbReference type="AlphaFoldDB" id="A0A3N0AVH2"/>
<comment type="caution">
    <text evidence="4">The sequence shown here is derived from an EMBL/GenBank/DDBJ whole genome shotgun (WGS) entry which is preliminary data.</text>
</comment>
<dbReference type="CDD" id="cd07989">
    <property type="entry name" value="LPLAT_AGPAT-like"/>
    <property type="match status" value="1"/>
</dbReference>
<gene>
    <name evidence="4" type="ORF">DMP06_08735</name>
</gene>
<keyword evidence="2 4" id="KW-0012">Acyltransferase</keyword>
<feature type="domain" description="Phospholipid/glycerol acyltransferase" evidence="3">
    <location>
        <begin position="64"/>
        <end position="181"/>
    </location>
</feature>
<dbReference type="GO" id="GO:0006654">
    <property type="term" value="P:phosphatidic acid biosynthetic process"/>
    <property type="evidence" value="ECO:0007669"/>
    <property type="project" value="TreeGrafter"/>
</dbReference>
<evidence type="ECO:0000313" key="4">
    <source>
        <dbReference type="EMBL" id="RNL38584.1"/>
    </source>
</evidence>
<keyword evidence="5" id="KW-1185">Reference proteome</keyword>
<dbReference type="InterPro" id="IPR002123">
    <property type="entry name" value="Plipid/glycerol_acylTrfase"/>
</dbReference>